<keyword evidence="1" id="KW-0472">Membrane</keyword>
<feature type="transmembrane region" description="Helical" evidence="1">
    <location>
        <begin position="12"/>
        <end position="32"/>
    </location>
</feature>
<name>A0A1G4HBA3_PLAVI</name>
<feature type="transmembrane region" description="Helical" evidence="1">
    <location>
        <begin position="144"/>
        <end position="163"/>
    </location>
</feature>
<dbReference type="AlphaFoldDB" id="A0A1G4HBA3"/>
<dbReference type="VEuPathDB" id="PlasmoDB:PVX_094270"/>
<dbReference type="EMBL" id="CAJZCX010000009">
    <property type="protein sequence ID" value="CAG9478576.1"/>
    <property type="molecule type" value="Genomic_DNA"/>
</dbReference>
<dbReference type="VEuPathDB" id="PlasmoDB:PVW1_080006300"/>
<protein>
    <submittedName>
        <fullName evidence="2">(malaria parasite P. vivax) hypothetical protein</fullName>
    </submittedName>
</protein>
<dbReference type="VEuPathDB" id="PlasmoDB:PVPAM_080013000"/>
<evidence type="ECO:0000313" key="2">
    <source>
        <dbReference type="EMBL" id="CAG9478576.1"/>
    </source>
</evidence>
<keyword evidence="1" id="KW-1133">Transmembrane helix</keyword>
<evidence type="ECO:0000313" key="3">
    <source>
        <dbReference type="EMBL" id="SCO72155.1"/>
    </source>
</evidence>
<dbReference type="EMBL" id="LT615263">
    <property type="protein sequence ID" value="SCO72155.1"/>
    <property type="molecule type" value="Genomic_DNA"/>
</dbReference>
<reference evidence="3 4" key="1">
    <citation type="submission" date="2016-07" db="EMBL/GenBank/DDBJ databases">
        <authorList>
            <consortium name="Pathogen Informatics"/>
        </authorList>
    </citation>
    <scope>NUCLEOTIDE SEQUENCE [LARGE SCALE GENOMIC DNA]</scope>
    <source>
        <strain evidence="2">PvW1</strain>
    </source>
</reference>
<dbReference type="Proteomes" id="UP000779233">
    <property type="component" value="Unassembled WGS sequence"/>
</dbReference>
<feature type="transmembrane region" description="Helical" evidence="1">
    <location>
        <begin position="169"/>
        <end position="189"/>
    </location>
</feature>
<evidence type="ECO:0000313" key="4">
    <source>
        <dbReference type="Proteomes" id="UP000305196"/>
    </source>
</evidence>
<evidence type="ECO:0000256" key="1">
    <source>
        <dbReference type="SAM" id="Phobius"/>
    </source>
</evidence>
<proteinExistence type="predicted"/>
<gene>
    <name evidence="3" type="ORF">PVC01_080005800</name>
    <name evidence="2" type="ORF">PVW1_080006300</name>
</gene>
<sequence length="196" mass="22969">MKNFKKEQIILFRYVKFATFAVVIWLCLCYSTEDFFKNVSSRNNDKGSPFLDRPNRHLGEMLNDEGIVYSSDEQLSKAKRRKNKAQINVKNVINSYEQITDLVHDAELGEDFRNGIKKSYVKYDQRKLFRKCNNTYMIKRLRDLIALVSLGMLITFISIVSLGQWVTSIPFLLGFLCGLPLMEIFNRIISNEKLYR</sequence>
<dbReference type="Proteomes" id="UP000305196">
    <property type="component" value="Chromosome 8"/>
</dbReference>
<accession>A0A1G4HBA3</accession>
<organism evidence="3 4">
    <name type="scientific">Plasmodium vivax</name>
    <name type="common">malaria parasite P. vivax</name>
    <dbReference type="NCBI Taxonomy" id="5855"/>
    <lineage>
        <taxon>Eukaryota</taxon>
        <taxon>Sar</taxon>
        <taxon>Alveolata</taxon>
        <taxon>Apicomplexa</taxon>
        <taxon>Aconoidasida</taxon>
        <taxon>Haemosporida</taxon>
        <taxon>Plasmodiidae</taxon>
        <taxon>Plasmodium</taxon>
        <taxon>Plasmodium (Plasmodium)</taxon>
    </lineage>
</organism>
<keyword evidence="1" id="KW-0812">Transmembrane</keyword>